<evidence type="ECO:0000259" key="1">
    <source>
        <dbReference type="SMART" id="SM00382"/>
    </source>
</evidence>
<dbReference type="AlphaFoldDB" id="A0A364NUT8"/>
<dbReference type="Proteomes" id="UP000251075">
    <property type="component" value="Unassembled WGS sequence"/>
</dbReference>
<dbReference type="OrthoDB" id="14765at2"/>
<evidence type="ECO:0000313" key="2">
    <source>
        <dbReference type="EMBL" id="RAU20770.1"/>
    </source>
</evidence>
<dbReference type="CDD" id="cd00009">
    <property type="entry name" value="AAA"/>
    <property type="match status" value="1"/>
</dbReference>
<dbReference type="EMBL" id="PGTO01000017">
    <property type="protein sequence ID" value="RAU20770.1"/>
    <property type="molecule type" value="Genomic_DNA"/>
</dbReference>
<evidence type="ECO:0000313" key="3">
    <source>
        <dbReference type="Proteomes" id="UP000251075"/>
    </source>
</evidence>
<feature type="domain" description="AAA+ ATPase" evidence="1">
    <location>
        <begin position="58"/>
        <end position="206"/>
    </location>
</feature>
<dbReference type="RefSeq" id="WP_112146777.1">
    <property type="nucleotide sequence ID" value="NZ_PGTO01000017.1"/>
</dbReference>
<dbReference type="Pfam" id="PF05621">
    <property type="entry name" value="TniB"/>
    <property type="match status" value="1"/>
</dbReference>
<accession>A0A364NUT8</accession>
<proteinExistence type="predicted"/>
<dbReference type="PANTHER" id="PTHR35894:SF1">
    <property type="entry name" value="PHOSPHORIBULOKINASE _ URIDINE KINASE FAMILY"/>
    <property type="match status" value="1"/>
</dbReference>
<dbReference type="InterPro" id="IPR027417">
    <property type="entry name" value="P-loop_NTPase"/>
</dbReference>
<dbReference type="Gene3D" id="3.40.50.300">
    <property type="entry name" value="P-loop containing nucleotide triphosphate hydrolases"/>
    <property type="match status" value="1"/>
</dbReference>
<gene>
    <name evidence="2" type="ORF">CU669_16960</name>
</gene>
<comment type="caution">
    <text evidence="2">The sequence shown here is derived from an EMBL/GenBank/DDBJ whole genome shotgun (WGS) entry which is preliminary data.</text>
</comment>
<dbReference type="InterPro" id="IPR008868">
    <property type="entry name" value="TniB"/>
</dbReference>
<keyword evidence="3" id="KW-1185">Reference proteome</keyword>
<dbReference type="SUPFAM" id="SSF52540">
    <property type="entry name" value="P-loop containing nucleoside triphosphate hydrolases"/>
    <property type="match status" value="1"/>
</dbReference>
<name>A0A364NUT8_9PROT</name>
<organism evidence="2 3">
    <name type="scientific">Paramagnetospirillum kuznetsovii</name>
    <dbReference type="NCBI Taxonomy" id="2053833"/>
    <lineage>
        <taxon>Bacteria</taxon>
        <taxon>Pseudomonadati</taxon>
        <taxon>Pseudomonadota</taxon>
        <taxon>Alphaproteobacteria</taxon>
        <taxon>Rhodospirillales</taxon>
        <taxon>Magnetospirillaceae</taxon>
        <taxon>Paramagnetospirillum</taxon>
    </lineage>
</organism>
<protein>
    <submittedName>
        <fullName evidence="2">Transposase</fullName>
    </submittedName>
</protein>
<reference evidence="2 3" key="1">
    <citation type="submission" date="2017-11" db="EMBL/GenBank/DDBJ databases">
        <title>Draft genome sequence of magnetotactic bacterium Magnetospirillum kuznetsovii LBB-42.</title>
        <authorList>
            <person name="Grouzdev D.S."/>
            <person name="Rysina M.S."/>
            <person name="Baslerov R.V."/>
            <person name="Koziaeva V."/>
        </authorList>
    </citation>
    <scope>NUCLEOTIDE SEQUENCE [LARGE SCALE GENOMIC DNA]</scope>
    <source>
        <strain evidence="2 3">LBB-42</strain>
    </source>
</reference>
<dbReference type="PANTHER" id="PTHR35894">
    <property type="entry name" value="GENERAL SECRETION PATHWAY PROTEIN A-RELATED"/>
    <property type="match status" value="1"/>
</dbReference>
<dbReference type="InterPro" id="IPR003593">
    <property type="entry name" value="AAA+_ATPase"/>
</dbReference>
<dbReference type="SMART" id="SM00382">
    <property type="entry name" value="AAA"/>
    <property type="match status" value="1"/>
</dbReference>
<sequence length="304" mass="34852">MVVNADLSHIHPAYQQYALLDDEDRVEWIRSDRYLAYRRADATLKRLEDLLHYPTRDRMPCMLLYGPPGMGKTKILRKFIRNHPPVHVEGSGTTIMPVVVFQMPSQPDDRDFYIELLIALGGAYNSGAAVVSLRNVARRLMRDMRTRMLMIDEVHAMLAGTARQQRAFLNTIRFLTNDLRIPIVCAGTDEARAALITDQQLADRFEALELRRWKNDEEFRQLLGGFSAILPLRLRSALDTVAVRRRVLDMTDGVTVRIFRLIETVATEAIRDGREMLDESSFADEELVLPLVSMTLAPNRRMAR</sequence>
<dbReference type="InterPro" id="IPR052026">
    <property type="entry name" value="ExeA_AAA_ATPase_DNA-bind"/>
</dbReference>